<reference evidence="2" key="1">
    <citation type="submission" date="2022-10" db="EMBL/GenBank/DDBJ databases">
        <title>Comparative genomics and taxonomic characterization of three novel marine species of genus Reichenbachiella exhibiting antioxidant and polysaccharide degradation activities.</title>
        <authorList>
            <person name="Muhammad N."/>
            <person name="Lee Y.-J."/>
            <person name="Ko J."/>
            <person name="Kim S.-G."/>
        </authorList>
    </citation>
    <scope>NUCLEOTIDE SEQUENCE</scope>
    <source>
        <strain evidence="2">Wsw4-B4</strain>
    </source>
</reference>
<organism evidence="2 3">
    <name type="scientific">Reichenbachiella carrageenanivorans</name>
    <dbReference type="NCBI Taxonomy" id="2979869"/>
    <lineage>
        <taxon>Bacteria</taxon>
        <taxon>Pseudomonadati</taxon>
        <taxon>Bacteroidota</taxon>
        <taxon>Cytophagia</taxon>
        <taxon>Cytophagales</taxon>
        <taxon>Reichenbachiellaceae</taxon>
        <taxon>Reichenbachiella</taxon>
    </lineage>
</organism>
<evidence type="ECO:0000313" key="2">
    <source>
        <dbReference type="EMBL" id="UXX79196.1"/>
    </source>
</evidence>
<dbReference type="RefSeq" id="WP_263050939.1">
    <property type="nucleotide sequence ID" value="NZ_CP106735.1"/>
</dbReference>
<evidence type="ECO:0000313" key="3">
    <source>
        <dbReference type="Proteomes" id="UP001062165"/>
    </source>
</evidence>
<proteinExistence type="predicted"/>
<feature type="transmembrane region" description="Helical" evidence="1">
    <location>
        <begin position="6"/>
        <end position="25"/>
    </location>
</feature>
<keyword evidence="3" id="KW-1185">Reference proteome</keyword>
<keyword evidence="1" id="KW-0472">Membrane</keyword>
<name>A0ABY6CZ51_9BACT</name>
<dbReference type="EMBL" id="CP106735">
    <property type="protein sequence ID" value="UXX79196.1"/>
    <property type="molecule type" value="Genomic_DNA"/>
</dbReference>
<dbReference type="Proteomes" id="UP001062165">
    <property type="component" value="Chromosome"/>
</dbReference>
<keyword evidence="1" id="KW-1133">Transmembrane helix</keyword>
<evidence type="ECO:0000256" key="1">
    <source>
        <dbReference type="SAM" id="Phobius"/>
    </source>
</evidence>
<keyword evidence="1" id="KW-0812">Transmembrane</keyword>
<accession>A0ABY6CZ51</accession>
<protein>
    <submittedName>
        <fullName evidence="2">Periplasmic heavy metal sensor</fullName>
    </submittedName>
</protein>
<gene>
    <name evidence="2" type="ORF">N7E81_17725</name>
</gene>
<sequence length="161" mass="18653">MKNKIYQIGLGLMLLVNGILIFLFVQGAPRPPRHDRSPKQNGLMEKISQQLQLTPEQQANYFELAKAHATHMNVIDKSHKKLLKTYFKSLILPSEQQPNHDQLLHQIQSLEAQKITITYQHFHDLKALCNESQKAHFELIINDMFDVLIRNSKNNPPPPRD</sequence>
<dbReference type="Gene3D" id="1.20.120.1490">
    <property type="match status" value="1"/>
</dbReference>